<dbReference type="PANTHER" id="PTHR46403:SF1">
    <property type="entry name" value="TP53-REGULATED INHIBITOR OF APOPTOSIS 1"/>
    <property type="match status" value="1"/>
</dbReference>
<dbReference type="GO" id="GO:0005829">
    <property type="term" value="C:cytosol"/>
    <property type="evidence" value="ECO:0007669"/>
    <property type="project" value="TreeGrafter"/>
</dbReference>
<dbReference type="OrthoDB" id="19091at2759"/>
<dbReference type="EMBL" id="CAHR02000011">
    <property type="protein sequence ID" value="CCG80749.1"/>
    <property type="molecule type" value="Genomic_DNA"/>
</dbReference>
<dbReference type="Pfam" id="PF05254">
    <property type="entry name" value="UPF0203"/>
    <property type="match status" value="1"/>
</dbReference>
<evidence type="ECO:0000313" key="4">
    <source>
        <dbReference type="Proteomes" id="UP000013776"/>
    </source>
</evidence>
<dbReference type="GO" id="GO:0005634">
    <property type="term" value="C:nucleus"/>
    <property type="evidence" value="ECO:0007669"/>
    <property type="project" value="TreeGrafter"/>
</dbReference>
<dbReference type="STRING" id="1097556.R4X6I6"/>
<name>R4X6I6_TAPDE</name>
<keyword evidence="2" id="KW-1015">Disulfide bond</keyword>
<dbReference type="PROSITE" id="PS51808">
    <property type="entry name" value="CHCH"/>
    <property type="match status" value="1"/>
</dbReference>
<dbReference type="GO" id="GO:0005758">
    <property type="term" value="C:mitochondrial intermembrane space"/>
    <property type="evidence" value="ECO:0007669"/>
    <property type="project" value="TreeGrafter"/>
</dbReference>
<dbReference type="AlphaFoldDB" id="R4X6I6"/>
<dbReference type="eggNOG" id="KOG3481">
    <property type="taxonomic scope" value="Eukaryota"/>
</dbReference>
<evidence type="ECO:0000256" key="2">
    <source>
        <dbReference type="ARBA" id="ARBA00023157"/>
    </source>
</evidence>
<dbReference type="Proteomes" id="UP000013776">
    <property type="component" value="Unassembled WGS sequence"/>
</dbReference>
<organism evidence="3 4">
    <name type="scientific">Taphrina deformans (strain PYCC 5710 / ATCC 11124 / CBS 356.35 / IMI 108563 / JCM 9778 / NBRC 8474)</name>
    <name type="common">Peach leaf curl fungus</name>
    <name type="synonym">Lalaria deformans</name>
    <dbReference type="NCBI Taxonomy" id="1097556"/>
    <lineage>
        <taxon>Eukaryota</taxon>
        <taxon>Fungi</taxon>
        <taxon>Dikarya</taxon>
        <taxon>Ascomycota</taxon>
        <taxon>Taphrinomycotina</taxon>
        <taxon>Taphrinomycetes</taxon>
        <taxon>Taphrinales</taxon>
        <taxon>Taphrinaceae</taxon>
        <taxon>Taphrina</taxon>
    </lineage>
</organism>
<comment type="caution">
    <text evidence="3">The sequence shown here is derived from an EMBL/GenBank/DDBJ whole genome shotgun (WGS) entry which is preliminary data.</text>
</comment>
<dbReference type="GO" id="GO:0045332">
    <property type="term" value="P:phospholipid translocation"/>
    <property type="evidence" value="ECO:0007669"/>
    <property type="project" value="TreeGrafter"/>
</dbReference>
<dbReference type="InterPro" id="IPR007918">
    <property type="entry name" value="MDM35_apoptosis"/>
</dbReference>
<keyword evidence="4" id="KW-1185">Reference proteome</keyword>
<evidence type="ECO:0000313" key="3">
    <source>
        <dbReference type="EMBL" id="CCG80749.1"/>
    </source>
</evidence>
<comment type="similarity">
    <text evidence="1">Belongs to the TRIAP1/MDM35 family.</text>
</comment>
<protein>
    <submittedName>
        <fullName evidence="3">Uncharacterized protein C119.18</fullName>
    </submittedName>
</protein>
<gene>
    <name evidence="3" type="ORF">TAPDE_000372</name>
</gene>
<dbReference type="VEuPathDB" id="FungiDB:TAPDE_000372"/>
<dbReference type="GO" id="GO:1990050">
    <property type="term" value="F:phosphatidic acid transfer activity"/>
    <property type="evidence" value="ECO:0007669"/>
    <property type="project" value="TreeGrafter"/>
</dbReference>
<reference evidence="3 4" key="1">
    <citation type="journal article" date="2013" name="MBio">
        <title>Genome sequencing of the plant pathogen Taphrina deformans, the causal agent of peach leaf curl.</title>
        <authorList>
            <person name="Cisse O.H."/>
            <person name="Almeida J.M.G.C.F."/>
            <person name="Fonseca A."/>
            <person name="Kumar A.A."/>
            <person name="Salojaervi J."/>
            <person name="Overmyer K."/>
            <person name="Hauser P.M."/>
            <person name="Pagni M."/>
        </authorList>
    </citation>
    <scope>NUCLEOTIDE SEQUENCE [LARGE SCALE GENOMIC DNA]</scope>
    <source>
        <strain evidence="4">PYCC 5710 / ATCC 11124 / CBS 356.35 / IMI 108563 / JCM 9778 / NBRC 8474</strain>
    </source>
</reference>
<dbReference type="PANTHER" id="PTHR46403">
    <property type="entry name" value="TP53-REGULATED INHIBITOR OF APOPTOSIS 1"/>
    <property type="match status" value="1"/>
</dbReference>
<evidence type="ECO:0000256" key="1">
    <source>
        <dbReference type="ARBA" id="ARBA00006196"/>
    </source>
</evidence>
<accession>R4X6I6</accession>
<proteinExistence type="inferred from homology"/>
<sequence>MSASVGGPECTKLKKEYDECFNDWYTNGFLSAKSNTNECEDLFIDYKECVMTALKQKEILPLLEQARQESPFEAGGKFSSK</sequence>